<dbReference type="Pfam" id="PF24312">
    <property type="entry name" value="Ig-like_POM152"/>
    <property type="match status" value="2"/>
</dbReference>
<evidence type="ECO:0000259" key="6">
    <source>
        <dbReference type="Pfam" id="PF24527"/>
    </source>
</evidence>
<feature type="domain" description="Nucleoporin POM152 Ig-like" evidence="4">
    <location>
        <begin position="741"/>
        <end position="829"/>
    </location>
</feature>
<dbReference type="PANTHER" id="PTHR28206">
    <property type="entry name" value="NUCLEOPORIN POM152"/>
    <property type="match status" value="1"/>
</dbReference>
<dbReference type="OMA" id="DRSNCKR"/>
<dbReference type="VEuPathDB" id="FungiDB:SJAG_01834"/>
<feature type="transmembrane region" description="Helical" evidence="1">
    <location>
        <begin position="94"/>
        <end position="123"/>
    </location>
</feature>
<dbReference type="InterPro" id="IPR037701">
    <property type="entry name" value="Pom152"/>
</dbReference>
<dbReference type="EMBL" id="KE651168">
    <property type="protein sequence ID" value="EEB06780.1"/>
    <property type="molecule type" value="Genomic_DNA"/>
</dbReference>
<feature type="domain" description="Nucleoporin POM152 N-terminal transmembrane" evidence="3">
    <location>
        <begin position="21"/>
        <end position="106"/>
    </location>
</feature>
<dbReference type="RefSeq" id="XP_002173073.1">
    <property type="nucleotide sequence ID" value="XM_002173037.2"/>
</dbReference>
<dbReference type="PANTHER" id="PTHR28206:SF1">
    <property type="entry name" value="NUCLEOPORIN POM152"/>
    <property type="match status" value="1"/>
</dbReference>
<sequence length="1250" mass="140261">MSQREDSGEVRGPLIPEAIIDAPSQRLYAIAALVALQAYKLYDFVLFNASGASDVKNTTFLLKWILLDASYCYILPLFRIPWLSFQPSTTLLQIALFAIVDVLLCSITGFNFSSIALFLYSFINSKELTLTDQRVNPQDIINNSSRILGQYTVHILPESSAKINPYNEHYCLPSVDEFGEKKKNTAPITIPIRFNSTTPYLIEYAFVDLETLEENRYNISGRALRRILDTAVRDNKDGRLYTVQFKAPKRGLYRLTRVIDKSKLAVRIYRSEAVIVTCPQARLRLPQDSQTKNQKQNQVPRCVDDANHLLLDVQGVAPLKIRYSRWIGNDETVSSIESAKPTGFDAPAEFLSAPEEIYFGNNVDLKFAQSSNVAIFLNTTLALPGEWTYGIHSVTDALGNTVSFPVEVALQDKKHVPNYPFISSVYVYERPTLRFEGCSMEHPVKLLPGGEAKLRVSTNVHLEKDKQIRFQLLRYPLGTDLESADKTPTFSSYVSLYDLHNGIAVHEDGIYVIDNVSTEFCSGTILAPSQCLVTVPPKAEVSVHFEEIADQCAGSIGARAELEFEGVPPFGISYRMSRNKEQSPIQYAHIDRTRYQLYFTPKEAGKYRYVILGLEDTNYGYRELKGPEFTKEQTVFPLADASFDKNSPDDLTKNCCIGDSLDIPVTLSGSAPWKLEYEILRDNKREKVHILESNNPKCVIHTPSLKYGSQYTVALVSVEDANGCKRSLRESDVIINVRRQRPTASFYPQNKKFSVEDVEGTELQIPLRLVGEAPWQLEYERVGTDGSVSKHMTTLYDANSNLKVNVAGTYKLISVRDSSCPGSIPSPDQTFVVSWLPKPLLSLSNAPKINSTTELVYEHPHICENANSAFDVSLVGTPPFLLQYEKYLVDENGKIHQREHRELSTMQNFVTLKTDSAAAGTYYYEFVSISDLLYTDVGAFAKDNDGKLKTVIVNQFVNKAPKAAFTEPGKVYTFCLNTNVSHPDAQKIPIRLDGQGPFDISFEIKNELSGSVMKTEVHKVEGPVLNFTFPQKQLTLGRHKVRILKVVDANKCAYHVPHNAPTVTVGVAELASLTPLDSREYYCVGDRLAFSLQGIPPFNVEYSFLDKKLQASTQGHSFSRIAETPGNFTLLSIADKGSPCRAVFKKPIHYEIHDIPTVRISDGREVVENIHEGDRAEISFQFTGTPPFTFTYSRHALTRKGTGKVLETHTVTGIEEYEYKILSSIEGVYVVNSVQDRYCRFPRSSTFKGK</sequence>
<dbReference type="InterPro" id="IPR056543">
    <property type="entry name" value="Ig-like_POM152_9th"/>
</dbReference>
<dbReference type="Pfam" id="PF24527">
    <property type="entry name" value="Ig-like_Pom152_9"/>
    <property type="match status" value="1"/>
</dbReference>
<feature type="domain" description="Nucleoporin POM152 first Ig-like" evidence="5">
    <location>
        <begin position="160"/>
        <end position="275"/>
    </location>
</feature>
<dbReference type="Proteomes" id="UP000001744">
    <property type="component" value="Unassembled WGS sequence"/>
</dbReference>
<evidence type="ECO:0000256" key="1">
    <source>
        <dbReference type="SAM" id="Phobius"/>
    </source>
</evidence>
<dbReference type="GeneID" id="7048017"/>
<evidence type="ECO:0000259" key="2">
    <source>
        <dbReference type="Pfam" id="PF23664"/>
    </source>
</evidence>
<keyword evidence="1" id="KW-0812">Transmembrane</keyword>
<reference evidence="7 9" key="1">
    <citation type="journal article" date="2011" name="Science">
        <title>Comparative functional genomics of the fission yeasts.</title>
        <authorList>
            <person name="Rhind N."/>
            <person name="Chen Z."/>
            <person name="Yassour M."/>
            <person name="Thompson D.A."/>
            <person name="Haas B.J."/>
            <person name="Habib N."/>
            <person name="Wapinski I."/>
            <person name="Roy S."/>
            <person name="Lin M.F."/>
            <person name="Heiman D.I."/>
            <person name="Young S.K."/>
            <person name="Furuya K."/>
            <person name="Guo Y."/>
            <person name="Pidoux A."/>
            <person name="Chen H.M."/>
            <person name="Robbertse B."/>
            <person name="Goldberg J.M."/>
            <person name="Aoki K."/>
            <person name="Bayne E.H."/>
            <person name="Berlin A.M."/>
            <person name="Desjardins C.A."/>
            <person name="Dobbs E."/>
            <person name="Dukaj L."/>
            <person name="Fan L."/>
            <person name="FitzGerald M.G."/>
            <person name="French C."/>
            <person name="Gujja S."/>
            <person name="Hansen K."/>
            <person name="Keifenheim D."/>
            <person name="Levin J.Z."/>
            <person name="Mosher R.A."/>
            <person name="Mueller C.A."/>
            <person name="Pfiffner J."/>
            <person name="Priest M."/>
            <person name="Russ C."/>
            <person name="Smialowska A."/>
            <person name="Swoboda P."/>
            <person name="Sykes S.M."/>
            <person name="Vaughn M."/>
            <person name="Vengrova S."/>
            <person name="Yoder R."/>
            <person name="Zeng Q."/>
            <person name="Allshire R."/>
            <person name="Baulcombe D."/>
            <person name="Birren B.W."/>
            <person name="Brown W."/>
            <person name="Ekwall K."/>
            <person name="Kellis M."/>
            <person name="Leatherwood J."/>
            <person name="Levin H."/>
            <person name="Margalit H."/>
            <person name="Martienssen R."/>
            <person name="Nieduszynski C.A."/>
            <person name="Spatafora J.W."/>
            <person name="Friedman N."/>
            <person name="Dalgaard J.Z."/>
            <person name="Baumann P."/>
            <person name="Niki H."/>
            <person name="Regev A."/>
            <person name="Nusbaum C."/>
        </authorList>
    </citation>
    <scope>NUCLEOTIDE SEQUENCE [LARGE SCALE GENOMIC DNA]</scope>
    <source>
        <strain evidence="9">yFS275 / FY16936</strain>
    </source>
</reference>
<feature type="domain" description="Nucleoporin POM152 ninth Ig-like" evidence="6">
    <location>
        <begin position="1072"/>
        <end position="1143"/>
    </location>
</feature>
<dbReference type="InterPro" id="IPR056540">
    <property type="entry name" value="TMD_POM152"/>
</dbReference>
<feature type="domain" description="Nucleoporin POM152 immunoglobulin-like" evidence="2">
    <location>
        <begin position="536"/>
        <end position="635"/>
    </location>
</feature>
<dbReference type="GO" id="GO:0005643">
    <property type="term" value="C:nuclear pore"/>
    <property type="evidence" value="ECO:0000269"/>
    <property type="project" value="JaponicusDB"/>
</dbReference>
<accession>B6JZ12</accession>
<dbReference type="InterPro" id="IPR056541">
    <property type="entry name" value="Ig-like_POM152"/>
</dbReference>
<keyword evidence="1" id="KW-0472">Membrane</keyword>
<dbReference type="Pfam" id="PF24519">
    <property type="entry name" value="Ig-like_Pom152_1"/>
    <property type="match status" value="1"/>
</dbReference>
<dbReference type="eggNOG" id="ENOG502QQ5B">
    <property type="taxonomic scope" value="Eukaryota"/>
</dbReference>
<keyword evidence="1" id="KW-1133">Transmembrane helix</keyword>
<dbReference type="GO" id="GO:0070762">
    <property type="term" value="C:nuclear pore transmembrane ring"/>
    <property type="evidence" value="ECO:0000318"/>
    <property type="project" value="GO_Central"/>
</dbReference>
<dbReference type="STRING" id="402676.B6JZ12"/>
<protein>
    <submittedName>
        <fullName evidence="7">Nucleoporin Pom152</fullName>
    </submittedName>
</protein>
<dbReference type="OrthoDB" id="5529162at2759"/>
<gene>
    <name evidence="8" type="primary">pom152</name>
    <name evidence="7" type="ORF">SJAG_01834</name>
</gene>
<evidence type="ECO:0000313" key="8">
    <source>
        <dbReference type="JaponicusDB" id="SJAG_01834"/>
    </source>
</evidence>
<evidence type="ECO:0000313" key="9">
    <source>
        <dbReference type="Proteomes" id="UP000001744"/>
    </source>
</evidence>
<organism evidence="7 9">
    <name type="scientific">Schizosaccharomyces japonicus (strain yFS275 / FY16936)</name>
    <name type="common">Fission yeast</name>
    <dbReference type="NCBI Taxonomy" id="402676"/>
    <lineage>
        <taxon>Eukaryota</taxon>
        <taxon>Fungi</taxon>
        <taxon>Dikarya</taxon>
        <taxon>Ascomycota</taxon>
        <taxon>Taphrinomycotina</taxon>
        <taxon>Schizosaccharomycetes</taxon>
        <taxon>Schizosaccharomycetales</taxon>
        <taxon>Schizosaccharomycetaceae</taxon>
        <taxon>Schizosaccharomyces</taxon>
    </lineage>
</organism>
<evidence type="ECO:0000259" key="4">
    <source>
        <dbReference type="Pfam" id="PF24312"/>
    </source>
</evidence>
<dbReference type="InterPro" id="IPR056542">
    <property type="entry name" value="Ig-like_POM152_1st"/>
</dbReference>
<feature type="transmembrane region" description="Helical" evidence="1">
    <location>
        <begin position="61"/>
        <end position="82"/>
    </location>
</feature>
<dbReference type="GO" id="GO:0006999">
    <property type="term" value="P:nuclear pore organization"/>
    <property type="evidence" value="ECO:0000318"/>
    <property type="project" value="GO_Central"/>
</dbReference>
<keyword evidence="9" id="KW-1185">Reference proteome</keyword>
<evidence type="ECO:0000313" key="7">
    <source>
        <dbReference type="EMBL" id="EEB06780.1"/>
    </source>
</evidence>
<dbReference type="AlphaFoldDB" id="B6JZ12"/>
<dbReference type="Pfam" id="PF24097">
    <property type="entry name" value="TMD_POM152"/>
    <property type="match status" value="1"/>
</dbReference>
<evidence type="ECO:0000259" key="3">
    <source>
        <dbReference type="Pfam" id="PF24097"/>
    </source>
</evidence>
<name>B6JZ12_SCHJY</name>
<dbReference type="Pfam" id="PF23664">
    <property type="entry name" value="Ig_Pom152"/>
    <property type="match status" value="2"/>
</dbReference>
<evidence type="ECO:0000259" key="5">
    <source>
        <dbReference type="Pfam" id="PF24519"/>
    </source>
</evidence>
<dbReference type="GO" id="GO:0017056">
    <property type="term" value="F:structural constituent of nuclear pore"/>
    <property type="evidence" value="ECO:0007669"/>
    <property type="project" value="InterPro"/>
</dbReference>
<feature type="domain" description="Nucleoporin POM152 immunoglobulin-like" evidence="2">
    <location>
        <begin position="868"/>
        <end position="937"/>
    </location>
</feature>
<dbReference type="GO" id="GO:0006606">
    <property type="term" value="P:protein import into nucleus"/>
    <property type="evidence" value="ECO:0000318"/>
    <property type="project" value="GO_Central"/>
</dbReference>
<proteinExistence type="predicted"/>
<dbReference type="InterPro" id="IPR056544">
    <property type="entry name" value="Ig_POM152"/>
</dbReference>
<feature type="transmembrane region" description="Helical" evidence="1">
    <location>
        <begin position="27"/>
        <end position="49"/>
    </location>
</feature>
<dbReference type="HOGENOM" id="CLU_002415_0_0_1"/>
<dbReference type="JaponicusDB" id="SJAG_01834">
    <property type="gene designation" value="pom152"/>
</dbReference>
<feature type="domain" description="Nucleoporin POM152 Ig-like" evidence="4">
    <location>
        <begin position="430"/>
        <end position="531"/>
    </location>
</feature>